<dbReference type="Proteomes" id="UP000295281">
    <property type="component" value="Unassembled WGS sequence"/>
</dbReference>
<comment type="caution">
    <text evidence="2">The sequence shown here is derived from an EMBL/GenBank/DDBJ whole genome shotgun (WGS) entry which is preliminary data.</text>
</comment>
<evidence type="ECO:0000313" key="2">
    <source>
        <dbReference type="EMBL" id="TDQ49583.1"/>
    </source>
</evidence>
<keyword evidence="1" id="KW-0812">Transmembrane</keyword>
<name>A0A4R6UUV2_9ACTN</name>
<keyword evidence="1" id="KW-0472">Membrane</keyword>
<accession>A0A4R6UUV2</accession>
<evidence type="ECO:0000256" key="1">
    <source>
        <dbReference type="SAM" id="Phobius"/>
    </source>
</evidence>
<feature type="transmembrane region" description="Helical" evidence="1">
    <location>
        <begin position="27"/>
        <end position="45"/>
    </location>
</feature>
<keyword evidence="1" id="KW-1133">Transmembrane helix</keyword>
<protein>
    <submittedName>
        <fullName evidence="2">Uncharacterized protein</fullName>
    </submittedName>
</protein>
<organism evidence="2 3">
    <name type="scientific">Actinorugispora endophytica</name>
    <dbReference type="NCBI Taxonomy" id="1605990"/>
    <lineage>
        <taxon>Bacteria</taxon>
        <taxon>Bacillati</taxon>
        <taxon>Actinomycetota</taxon>
        <taxon>Actinomycetes</taxon>
        <taxon>Streptosporangiales</taxon>
        <taxon>Nocardiopsidaceae</taxon>
        <taxon>Actinorugispora</taxon>
    </lineage>
</organism>
<keyword evidence="3" id="KW-1185">Reference proteome</keyword>
<sequence>MTPRTGRAAARVPTALARLCRFEAGRLLRSPFPWFGLVGGLLLGYRDLRLMERPLLWSDTLDSVLTLGAYPAGGLFIAATFAGVRVFRHGPDVVSPVPEPVRRASLLLATALVGALHGLLLSGAAALYLASRRDELLGDLHLWQLGVPLLTVPACGLLSVAVAAWTRSALPAFGLVLVYLGGRLGVSGVFLGDTPGSIGRRATLLPDLVTHPAYGNEAFGYSQAPMYLAYLVGTLLFCVLAVELRHRRRAAGRAVVGALTASALVLSGGAIQSLSSLPYDQRPSSPLYPARPLPAESCVTDHGARYCSIEPYASLLPGWGNGLRPLVVLLPGHVRADLPVVWVTHGAGEPPPETGYVEAYSAWDPLSGGYVAMGVASAALGGLNPSMDECTMTGQARGVLALWMTGEYHRAHGGDPMEALAETRFQPDTYSAEDLAVLSALNDAPVSRVRDGVERHWDALASPDTGSADASALLGVEVTADHLRLARLRWDRMSAEWEAMVEEQQAAEWLTAPSTAPDPPELPPCR</sequence>
<feature type="transmembrane region" description="Helical" evidence="1">
    <location>
        <begin position="224"/>
        <end position="242"/>
    </location>
</feature>
<reference evidence="2 3" key="1">
    <citation type="submission" date="2019-03" db="EMBL/GenBank/DDBJ databases">
        <title>Genomic Encyclopedia of Type Strains, Phase IV (KMG-IV): sequencing the most valuable type-strain genomes for metagenomic binning, comparative biology and taxonomic classification.</title>
        <authorList>
            <person name="Goeker M."/>
        </authorList>
    </citation>
    <scope>NUCLEOTIDE SEQUENCE [LARGE SCALE GENOMIC DNA]</scope>
    <source>
        <strain evidence="2 3">DSM 46770</strain>
    </source>
</reference>
<gene>
    <name evidence="2" type="ORF">EV190_11533</name>
</gene>
<feature type="transmembrane region" description="Helical" evidence="1">
    <location>
        <begin position="65"/>
        <end position="84"/>
    </location>
</feature>
<dbReference type="EMBL" id="SNYN01000015">
    <property type="protein sequence ID" value="TDQ49583.1"/>
    <property type="molecule type" value="Genomic_DNA"/>
</dbReference>
<proteinExistence type="predicted"/>
<evidence type="ECO:0000313" key="3">
    <source>
        <dbReference type="Proteomes" id="UP000295281"/>
    </source>
</evidence>
<feature type="transmembrane region" description="Helical" evidence="1">
    <location>
        <begin position="105"/>
        <end position="130"/>
    </location>
</feature>
<feature type="transmembrane region" description="Helical" evidence="1">
    <location>
        <begin position="172"/>
        <end position="191"/>
    </location>
</feature>
<feature type="transmembrane region" description="Helical" evidence="1">
    <location>
        <begin position="254"/>
        <end position="274"/>
    </location>
</feature>
<dbReference type="OrthoDB" id="3665898at2"/>
<dbReference type="AlphaFoldDB" id="A0A4R6UUV2"/>
<dbReference type="RefSeq" id="WP_133742427.1">
    <property type="nucleotide sequence ID" value="NZ_SNYN01000015.1"/>
</dbReference>
<feature type="transmembrane region" description="Helical" evidence="1">
    <location>
        <begin position="142"/>
        <end position="165"/>
    </location>
</feature>